<feature type="transmembrane region" description="Helical" evidence="2">
    <location>
        <begin position="394"/>
        <end position="410"/>
    </location>
</feature>
<accession>A0A2P6MV50</accession>
<protein>
    <submittedName>
        <fullName evidence="3">Uncharacterized protein</fullName>
    </submittedName>
</protein>
<comment type="caution">
    <text evidence="3">The sequence shown here is derived from an EMBL/GenBank/DDBJ whole genome shotgun (WGS) entry which is preliminary data.</text>
</comment>
<evidence type="ECO:0000256" key="1">
    <source>
        <dbReference type="SAM" id="MobiDB-lite"/>
    </source>
</evidence>
<dbReference type="EMBL" id="MDYQ01000378">
    <property type="protein sequence ID" value="PRP75563.1"/>
    <property type="molecule type" value="Genomic_DNA"/>
</dbReference>
<organism evidence="3 4">
    <name type="scientific">Planoprotostelium fungivorum</name>
    <dbReference type="NCBI Taxonomy" id="1890364"/>
    <lineage>
        <taxon>Eukaryota</taxon>
        <taxon>Amoebozoa</taxon>
        <taxon>Evosea</taxon>
        <taxon>Variosea</taxon>
        <taxon>Cavosteliida</taxon>
        <taxon>Cavosteliaceae</taxon>
        <taxon>Planoprotostelium</taxon>
    </lineage>
</organism>
<keyword evidence="2" id="KW-1133">Transmembrane helix</keyword>
<feature type="region of interest" description="Disordered" evidence="1">
    <location>
        <begin position="1"/>
        <end position="24"/>
    </location>
</feature>
<evidence type="ECO:0000313" key="4">
    <source>
        <dbReference type="Proteomes" id="UP000241769"/>
    </source>
</evidence>
<evidence type="ECO:0000313" key="3">
    <source>
        <dbReference type="EMBL" id="PRP75563.1"/>
    </source>
</evidence>
<gene>
    <name evidence="3" type="ORF">PROFUN_09049</name>
</gene>
<keyword evidence="2" id="KW-0812">Transmembrane</keyword>
<evidence type="ECO:0000256" key="2">
    <source>
        <dbReference type="SAM" id="Phobius"/>
    </source>
</evidence>
<proteinExistence type="predicted"/>
<name>A0A2P6MV50_9EUKA</name>
<keyword evidence="2" id="KW-0472">Membrane</keyword>
<dbReference type="InParanoid" id="A0A2P6MV50"/>
<dbReference type="AlphaFoldDB" id="A0A2P6MV50"/>
<keyword evidence="4" id="KW-1185">Reference proteome</keyword>
<sequence>MEQLNNTLRKRSSSTRNSIPQPREVQEAQKNLEGLTAQLVSKFVSQSFGYVLFLLAKRLGNQQQKPPHCKYYTDNYQSHIFEWLATAKKVPLPQKPPVWFKTNKSYPEFLQQLQDSCGSKDISDNWEAPHEQPCDQEAQVDKDQLIQSKLHLLMGTDNGSKRHIIWFLAYCQSYKGHLDLPAARRLQDALIILSSLSAGGQRPQFVHLLEYDTINGNPKIGFFLCMPDEKIIQVAGSRVPLLLSIAHFWQYFVKHARPVLMSEDQEAWYRSQDPHLSGEEEKEEQNFVSTYVPEAKYGTGMSIHRSFASYVFLGWQTETGERVEHSLCLSVETQATQEGVLTRLVSDKTARQDKDKTNKPRTLCLVLQFYVSAGPYYCKLINYPNLSIPVTTNLYPIFLASYMILTMLLIKRMKEKSQIKNRKRKHIIYDLEEYLTQYKWIQANPSQNQSYNYKVGGHISVKIDIDVRINSKRHHLE</sequence>
<dbReference type="Proteomes" id="UP000241769">
    <property type="component" value="Unassembled WGS sequence"/>
</dbReference>
<reference evidence="3 4" key="1">
    <citation type="journal article" date="2018" name="Genome Biol. Evol.">
        <title>Multiple Roots of Fruiting Body Formation in Amoebozoa.</title>
        <authorList>
            <person name="Hillmann F."/>
            <person name="Forbes G."/>
            <person name="Novohradska S."/>
            <person name="Ferling I."/>
            <person name="Riege K."/>
            <person name="Groth M."/>
            <person name="Westermann M."/>
            <person name="Marz M."/>
            <person name="Spaller T."/>
            <person name="Winckler T."/>
            <person name="Schaap P."/>
            <person name="Glockner G."/>
        </authorList>
    </citation>
    <scope>NUCLEOTIDE SEQUENCE [LARGE SCALE GENOMIC DNA]</scope>
    <source>
        <strain evidence="3 4">Jena</strain>
    </source>
</reference>